<dbReference type="Proteomes" id="UP000198634">
    <property type="component" value="Unassembled WGS sequence"/>
</dbReference>
<dbReference type="PANTHER" id="PTHR38457">
    <property type="entry name" value="REGULATOR ABRB-RELATED"/>
    <property type="match status" value="1"/>
</dbReference>
<feature type="transmembrane region" description="Helical" evidence="1">
    <location>
        <begin position="32"/>
        <end position="51"/>
    </location>
</feature>
<reference evidence="2 3" key="1">
    <citation type="submission" date="2016-10" db="EMBL/GenBank/DDBJ databases">
        <authorList>
            <person name="de Groot N.N."/>
        </authorList>
    </citation>
    <scope>NUCLEOTIDE SEQUENCE [LARGE SCALE GENOMIC DNA]</scope>
    <source>
        <strain evidence="2 3">DSM 22007</strain>
    </source>
</reference>
<sequence length="353" mass="37397">MTYQTALLTLALTAFSAATGYAASLIHLPLPFMLGSLICSGTIAVFFAPRLPANYRFPMKIRTVFMVIIGVMIGTRVTADLLSSIPSMLLSFTMLTLFVFVAHGMNYMIFRRIGGYDRPTAFYSGTPGGLMESLALGEEAGADVAILTMQQFMRIIAVITMVPLGLSMWYGAPVGSASGQSLARAGADLHALPLVLLIGLGGMWIGTKIHLPAAQLTGPMLAAAIVTVSGAADLPLPQWLINLSQVVIGTSLGMRFAGLNGSLMIRAAWLTVLSVGGMLALGTLCALALTQLTDTPFDVLLISFAPGGVTEMGLVALSLHANPAIVTLHHIYRIILTVLEMSVMARFRPMNKP</sequence>
<evidence type="ECO:0000313" key="2">
    <source>
        <dbReference type="EMBL" id="SEP55416.1"/>
    </source>
</evidence>
<feature type="transmembrane region" description="Helical" evidence="1">
    <location>
        <begin position="63"/>
        <end position="82"/>
    </location>
</feature>
<dbReference type="InterPro" id="IPR007820">
    <property type="entry name" value="AbrB_fam"/>
</dbReference>
<evidence type="ECO:0008006" key="4">
    <source>
        <dbReference type="Google" id="ProtNLM"/>
    </source>
</evidence>
<feature type="transmembrane region" description="Helical" evidence="1">
    <location>
        <begin position="269"/>
        <end position="293"/>
    </location>
</feature>
<evidence type="ECO:0000313" key="3">
    <source>
        <dbReference type="Proteomes" id="UP000198634"/>
    </source>
</evidence>
<feature type="transmembrane region" description="Helical" evidence="1">
    <location>
        <begin position="152"/>
        <end position="170"/>
    </location>
</feature>
<feature type="transmembrane region" description="Helical" evidence="1">
    <location>
        <begin position="190"/>
        <end position="206"/>
    </location>
</feature>
<keyword evidence="1" id="KW-1133">Transmembrane helix</keyword>
<protein>
    <recommendedName>
        <fullName evidence="4">Membrane protein AbrB duplication</fullName>
    </recommendedName>
</protein>
<dbReference type="InterPro" id="IPR017516">
    <property type="entry name" value="AbrB_dup"/>
</dbReference>
<dbReference type="PANTHER" id="PTHR38457:SF1">
    <property type="entry name" value="REGULATOR ABRB-RELATED"/>
    <property type="match status" value="1"/>
</dbReference>
<organism evidence="2 3">
    <name type="scientific">Thalassovita taeanensis</name>
    <dbReference type="NCBI Taxonomy" id="657014"/>
    <lineage>
        <taxon>Bacteria</taxon>
        <taxon>Pseudomonadati</taxon>
        <taxon>Pseudomonadota</taxon>
        <taxon>Alphaproteobacteria</taxon>
        <taxon>Rhodobacterales</taxon>
        <taxon>Roseobacteraceae</taxon>
        <taxon>Thalassovita</taxon>
    </lineage>
</organism>
<dbReference type="OrthoDB" id="7157734at2"/>
<dbReference type="NCBIfam" id="TIGR03082">
    <property type="entry name" value="Gneg_AbrB_dup"/>
    <property type="match status" value="1"/>
</dbReference>
<dbReference type="RefSeq" id="WP_090266692.1">
    <property type="nucleotide sequence ID" value="NZ_FOEP01000001.1"/>
</dbReference>
<proteinExistence type="predicted"/>
<dbReference type="STRING" id="657014.SAMN04488092_10195"/>
<gene>
    <name evidence="2" type="ORF">SAMN04488092_10195</name>
</gene>
<accession>A0A1H8YTD4</accession>
<keyword evidence="1" id="KW-0472">Membrane</keyword>
<dbReference type="PIRSF" id="PIRSF038991">
    <property type="entry name" value="Protein_AbrB"/>
    <property type="match status" value="1"/>
</dbReference>
<dbReference type="AlphaFoldDB" id="A0A1H8YTD4"/>
<feature type="transmembrane region" description="Helical" evidence="1">
    <location>
        <begin position="88"/>
        <end position="110"/>
    </location>
</feature>
<dbReference type="GO" id="GO:0016020">
    <property type="term" value="C:membrane"/>
    <property type="evidence" value="ECO:0007669"/>
    <property type="project" value="InterPro"/>
</dbReference>
<dbReference type="EMBL" id="FOEP01000001">
    <property type="protein sequence ID" value="SEP55416.1"/>
    <property type="molecule type" value="Genomic_DNA"/>
</dbReference>
<keyword evidence="1" id="KW-0812">Transmembrane</keyword>
<evidence type="ECO:0000256" key="1">
    <source>
        <dbReference type="SAM" id="Phobius"/>
    </source>
</evidence>
<name>A0A1H8YTD4_9RHOB</name>
<keyword evidence="3" id="KW-1185">Reference proteome</keyword>
<dbReference type="GO" id="GO:0010468">
    <property type="term" value="P:regulation of gene expression"/>
    <property type="evidence" value="ECO:0007669"/>
    <property type="project" value="InterPro"/>
</dbReference>
<dbReference type="Pfam" id="PF05145">
    <property type="entry name" value="AbrB"/>
    <property type="match status" value="1"/>
</dbReference>